<name>A0ABQ5ZFK3_9HYPH</name>
<evidence type="ECO:0000256" key="2">
    <source>
        <dbReference type="ARBA" id="ARBA00010333"/>
    </source>
</evidence>
<reference evidence="8" key="1">
    <citation type="journal article" date="2019" name="Int. J. Syst. Evol. Microbiol.">
        <title>The Global Catalogue of Microorganisms (GCM) 10K type strain sequencing project: providing services to taxonomists for standard genome sequencing and annotation.</title>
        <authorList>
            <consortium name="The Broad Institute Genomics Platform"/>
            <consortium name="The Broad Institute Genome Sequencing Center for Infectious Disease"/>
            <person name="Wu L."/>
            <person name="Ma J."/>
        </authorList>
    </citation>
    <scope>NUCLEOTIDE SEQUENCE [LARGE SCALE GENOMIC DNA]</scope>
    <source>
        <strain evidence="8">NBRC 102122</strain>
    </source>
</reference>
<dbReference type="Gene3D" id="3.40.190.10">
    <property type="entry name" value="Periplasmic binding protein-like II"/>
    <property type="match status" value="2"/>
</dbReference>
<dbReference type="PANTHER" id="PTHR35936:SF17">
    <property type="entry name" value="ARGININE-BINDING EXTRACELLULAR PROTEIN ARTP"/>
    <property type="match status" value="1"/>
</dbReference>
<comment type="caution">
    <text evidence="7">The sequence shown here is derived from an EMBL/GenBank/DDBJ whole genome shotgun (WGS) entry which is preliminary data.</text>
</comment>
<evidence type="ECO:0000313" key="7">
    <source>
        <dbReference type="EMBL" id="GLR49668.1"/>
    </source>
</evidence>
<sequence>MHEAALPFPIGHNHNRGTTMKTMLLALALAGSTLLSGPAFAETLKIGTEGAYPPFNFQDSAGKLGGFDVEIGLALCEKMKVECDVVAQDWDGIIPGLVAKKYDMIIASMFITEERKKQVNFTDPYYLAAMTHAAPKGAGITDFTNEGMKGKTIGAQSGTTQADFAAAVYPDADIKLYPTQDEVNLDMANGRLDLQVGDMIPLLDWVTKNDDGKACCELIGEPITDPKFVGEGVGIAVRQEDNDLREKLNAALKAIREDGTYQKINDKYFSIDIYTMK</sequence>
<dbReference type="PROSITE" id="PS01039">
    <property type="entry name" value="SBP_BACTERIAL_3"/>
    <property type="match status" value="1"/>
</dbReference>
<comment type="subcellular location">
    <subcellularLocation>
        <location evidence="1">Periplasm</location>
    </subcellularLocation>
</comment>
<evidence type="ECO:0000313" key="8">
    <source>
        <dbReference type="Proteomes" id="UP001156702"/>
    </source>
</evidence>
<keyword evidence="3 5" id="KW-0732">Signal</keyword>
<dbReference type="PANTHER" id="PTHR35936">
    <property type="entry name" value="MEMBRANE-BOUND LYTIC MUREIN TRANSGLYCOSYLASE F"/>
    <property type="match status" value="1"/>
</dbReference>
<dbReference type="SMART" id="SM00062">
    <property type="entry name" value="PBPb"/>
    <property type="match status" value="1"/>
</dbReference>
<dbReference type="Proteomes" id="UP001156702">
    <property type="component" value="Unassembled WGS sequence"/>
</dbReference>
<dbReference type="CDD" id="cd13702">
    <property type="entry name" value="PBP2_mlr5654_like"/>
    <property type="match status" value="1"/>
</dbReference>
<evidence type="ECO:0000256" key="5">
    <source>
        <dbReference type="SAM" id="SignalP"/>
    </source>
</evidence>
<gene>
    <name evidence="7" type="ORF">GCM10007923_08730</name>
</gene>
<feature type="signal peptide" evidence="5">
    <location>
        <begin position="1"/>
        <end position="41"/>
    </location>
</feature>
<comment type="similarity">
    <text evidence="2 4">Belongs to the bacterial solute-binding protein 3 family.</text>
</comment>
<feature type="domain" description="Solute-binding protein family 3/N-terminal" evidence="6">
    <location>
        <begin position="43"/>
        <end position="272"/>
    </location>
</feature>
<dbReference type="SUPFAM" id="SSF53850">
    <property type="entry name" value="Periplasmic binding protein-like II"/>
    <property type="match status" value="1"/>
</dbReference>
<dbReference type="InterPro" id="IPR001638">
    <property type="entry name" value="Solute-binding_3/MltF_N"/>
</dbReference>
<accession>A0ABQ5ZFK3</accession>
<protein>
    <submittedName>
        <fullName evidence="7">Amino acid ABC transporter</fullName>
    </submittedName>
</protein>
<dbReference type="EMBL" id="BSOP01000005">
    <property type="protein sequence ID" value="GLR49668.1"/>
    <property type="molecule type" value="Genomic_DNA"/>
</dbReference>
<evidence type="ECO:0000256" key="4">
    <source>
        <dbReference type="RuleBase" id="RU003744"/>
    </source>
</evidence>
<dbReference type="InterPro" id="IPR018313">
    <property type="entry name" value="SBP_3_CS"/>
</dbReference>
<evidence type="ECO:0000259" key="6">
    <source>
        <dbReference type="SMART" id="SM00062"/>
    </source>
</evidence>
<dbReference type="Pfam" id="PF00497">
    <property type="entry name" value="SBP_bac_3"/>
    <property type="match status" value="1"/>
</dbReference>
<proteinExistence type="inferred from homology"/>
<organism evidence="7 8">
    <name type="scientific">Shinella yambaruensis</name>
    <dbReference type="NCBI Taxonomy" id="415996"/>
    <lineage>
        <taxon>Bacteria</taxon>
        <taxon>Pseudomonadati</taxon>
        <taxon>Pseudomonadota</taxon>
        <taxon>Alphaproteobacteria</taxon>
        <taxon>Hyphomicrobiales</taxon>
        <taxon>Rhizobiaceae</taxon>
        <taxon>Shinella</taxon>
    </lineage>
</organism>
<feature type="chain" id="PRO_5045513259" evidence="5">
    <location>
        <begin position="42"/>
        <end position="277"/>
    </location>
</feature>
<evidence type="ECO:0000256" key="3">
    <source>
        <dbReference type="ARBA" id="ARBA00022729"/>
    </source>
</evidence>
<evidence type="ECO:0000256" key="1">
    <source>
        <dbReference type="ARBA" id="ARBA00004418"/>
    </source>
</evidence>
<keyword evidence="8" id="KW-1185">Reference proteome</keyword>